<dbReference type="PANTHER" id="PTHR43800">
    <property type="entry name" value="PEPTIDYL-LYSINE N-ACETYLTRANSFERASE YJAB"/>
    <property type="match status" value="1"/>
</dbReference>
<dbReference type="RefSeq" id="WP_193528953.1">
    <property type="nucleotide sequence ID" value="NZ_JADCJZ010000001.1"/>
</dbReference>
<protein>
    <submittedName>
        <fullName evidence="4">Acetyltransferase</fullName>
    </submittedName>
</protein>
<dbReference type="PROSITE" id="PS51186">
    <property type="entry name" value="GNAT"/>
    <property type="match status" value="1"/>
</dbReference>
<evidence type="ECO:0000313" key="4">
    <source>
        <dbReference type="EMBL" id="MBE5023515.1"/>
    </source>
</evidence>
<dbReference type="Gene3D" id="3.40.630.30">
    <property type="match status" value="1"/>
</dbReference>
<keyword evidence="2" id="KW-0012">Acyltransferase</keyword>
<evidence type="ECO:0000256" key="2">
    <source>
        <dbReference type="ARBA" id="ARBA00023315"/>
    </source>
</evidence>
<dbReference type="CDD" id="cd04301">
    <property type="entry name" value="NAT_SF"/>
    <property type="match status" value="1"/>
</dbReference>
<comment type="caution">
    <text evidence="4">The sequence shown here is derived from an EMBL/GenBank/DDBJ whole genome shotgun (WGS) entry which is preliminary data.</text>
</comment>
<feature type="domain" description="N-acetyltransferase" evidence="3">
    <location>
        <begin position="5"/>
        <end position="146"/>
    </location>
</feature>
<dbReference type="NCBIfam" id="NF007807">
    <property type="entry name" value="PRK10514.1"/>
    <property type="match status" value="1"/>
</dbReference>
<keyword evidence="5" id="KW-1185">Reference proteome</keyword>
<sequence>MTDLTVVSDRTPELVERLVGVWERSVRATHTFLSEAEIAKIKPFVPQAIAGVETLVVAEKDDEPLGFMGVQDGRLEMLFLDPDARGQGLGRRLLERGIERLDVRELTVNEQNPQAVGFYEHLGFKTYRRTELDEEGRPYPLLYMRL</sequence>
<dbReference type="SUPFAM" id="SSF55729">
    <property type="entry name" value="Acyl-CoA N-acyltransferases (Nat)"/>
    <property type="match status" value="1"/>
</dbReference>
<reference evidence="4 5" key="1">
    <citation type="submission" date="2020-10" db="EMBL/GenBank/DDBJ databases">
        <title>ChiBAC.</title>
        <authorList>
            <person name="Zenner C."/>
            <person name="Hitch T.C.A."/>
            <person name="Clavel T."/>
        </authorList>
    </citation>
    <scope>NUCLEOTIDE SEQUENCE [LARGE SCALE GENOMIC DNA]</scope>
    <source>
        <strain evidence="4 5">DSM 107455</strain>
    </source>
</reference>
<accession>A0ABR9QR14</accession>
<evidence type="ECO:0000259" key="3">
    <source>
        <dbReference type="PROSITE" id="PS51186"/>
    </source>
</evidence>
<evidence type="ECO:0000256" key="1">
    <source>
        <dbReference type="ARBA" id="ARBA00022679"/>
    </source>
</evidence>
<proteinExistence type="predicted"/>
<dbReference type="PANTHER" id="PTHR43800:SF1">
    <property type="entry name" value="PEPTIDYL-LYSINE N-ACETYLTRANSFERASE YJAB"/>
    <property type="match status" value="1"/>
</dbReference>
<dbReference type="InterPro" id="IPR000182">
    <property type="entry name" value="GNAT_dom"/>
</dbReference>
<dbReference type="InterPro" id="IPR016181">
    <property type="entry name" value="Acyl_CoA_acyltransferase"/>
</dbReference>
<dbReference type="EMBL" id="JADCJZ010000001">
    <property type="protein sequence ID" value="MBE5023515.1"/>
    <property type="molecule type" value="Genomic_DNA"/>
</dbReference>
<gene>
    <name evidence="4" type="ORF">INF26_01430</name>
</gene>
<dbReference type="Pfam" id="PF13673">
    <property type="entry name" value="Acetyltransf_10"/>
    <property type="match status" value="1"/>
</dbReference>
<name>A0ABR9QR14_9ACTN</name>
<organism evidence="4 5">
    <name type="scientific">Thermophilibacter gallinarum</name>
    <dbReference type="NCBI Taxonomy" id="2779357"/>
    <lineage>
        <taxon>Bacteria</taxon>
        <taxon>Bacillati</taxon>
        <taxon>Actinomycetota</taxon>
        <taxon>Coriobacteriia</taxon>
        <taxon>Coriobacteriales</taxon>
        <taxon>Atopobiaceae</taxon>
        <taxon>Thermophilibacter</taxon>
    </lineage>
</organism>
<keyword evidence="1" id="KW-0808">Transferase</keyword>
<dbReference type="Proteomes" id="UP001194273">
    <property type="component" value="Unassembled WGS sequence"/>
</dbReference>
<evidence type="ECO:0000313" key="5">
    <source>
        <dbReference type="Proteomes" id="UP001194273"/>
    </source>
</evidence>